<dbReference type="Proteomes" id="UP000095300">
    <property type="component" value="Unassembled WGS sequence"/>
</dbReference>
<feature type="transmembrane region" description="Helical" evidence="10">
    <location>
        <begin position="47"/>
        <end position="67"/>
    </location>
</feature>
<organism evidence="12 13">
    <name type="scientific">Stomoxys calcitrans</name>
    <name type="common">Stable fly</name>
    <name type="synonym">Conops calcitrans</name>
    <dbReference type="NCBI Taxonomy" id="35570"/>
    <lineage>
        <taxon>Eukaryota</taxon>
        <taxon>Metazoa</taxon>
        <taxon>Ecdysozoa</taxon>
        <taxon>Arthropoda</taxon>
        <taxon>Hexapoda</taxon>
        <taxon>Insecta</taxon>
        <taxon>Pterygota</taxon>
        <taxon>Neoptera</taxon>
        <taxon>Endopterygota</taxon>
        <taxon>Diptera</taxon>
        <taxon>Brachycera</taxon>
        <taxon>Muscomorpha</taxon>
        <taxon>Muscoidea</taxon>
        <taxon>Muscidae</taxon>
        <taxon>Stomoxys</taxon>
    </lineage>
</organism>
<comment type="similarity">
    <text evidence="2">Belongs to the G-protein coupled receptor 1 family.</text>
</comment>
<dbReference type="VEuPathDB" id="VectorBase:SCAU002242"/>
<keyword evidence="13" id="KW-1185">Reference proteome</keyword>
<evidence type="ECO:0000256" key="4">
    <source>
        <dbReference type="ARBA" id="ARBA00022692"/>
    </source>
</evidence>
<evidence type="ECO:0000256" key="1">
    <source>
        <dbReference type="ARBA" id="ARBA00004651"/>
    </source>
</evidence>
<dbReference type="SUPFAM" id="SSF81321">
    <property type="entry name" value="Family A G protein-coupled receptor-like"/>
    <property type="match status" value="1"/>
</dbReference>
<evidence type="ECO:0000313" key="13">
    <source>
        <dbReference type="Proteomes" id="UP000095300"/>
    </source>
</evidence>
<feature type="domain" description="G-protein coupled receptors family 1 profile" evidence="11">
    <location>
        <begin position="1"/>
        <end position="153"/>
    </location>
</feature>
<evidence type="ECO:0000256" key="6">
    <source>
        <dbReference type="ARBA" id="ARBA00023040"/>
    </source>
</evidence>
<keyword evidence="5 10" id="KW-1133">Transmembrane helix</keyword>
<evidence type="ECO:0000256" key="10">
    <source>
        <dbReference type="SAM" id="Phobius"/>
    </source>
</evidence>
<keyword evidence="7 10" id="KW-0472">Membrane</keyword>
<comment type="subcellular location">
    <subcellularLocation>
        <location evidence="1">Cell membrane</location>
        <topology evidence="1">Multi-pass membrane protein</topology>
    </subcellularLocation>
</comment>
<dbReference type="EnsemblMetazoa" id="SCAU002242-RA">
    <property type="protein sequence ID" value="SCAU002242-PA"/>
    <property type="gene ID" value="SCAU002242"/>
</dbReference>
<dbReference type="InterPro" id="IPR000276">
    <property type="entry name" value="GPCR_Rhodpsn"/>
</dbReference>
<dbReference type="OrthoDB" id="10042731at2759"/>
<evidence type="ECO:0000256" key="8">
    <source>
        <dbReference type="ARBA" id="ARBA00023170"/>
    </source>
</evidence>
<evidence type="ECO:0000256" key="5">
    <source>
        <dbReference type="ARBA" id="ARBA00022989"/>
    </source>
</evidence>
<keyword evidence="6" id="KW-0297">G-protein coupled receptor</keyword>
<accession>A0A1I8NUV7</accession>
<dbReference type="Pfam" id="PF00001">
    <property type="entry name" value="7tm_1"/>
    <property type="match status" value="1"/>
</dbReference>
<dbReference type="GO" id="GO:0004993">
    <property type="term" value="F:G protein-coupled serotonin receptor activity"/>
    <property type="evidence" value="ECO:0007669"/>
    <property type="project" value="TreeGrafter"/>
</dbReference>
<gene>
    <name evidence="12" type="primary">106093079</name>
</gene>
<dbReference type="GO" id="GO:0030594">
    <property type="term" value="F:neurotransmitter receptor activity"/>
    <property type="evidence" value="ECO:0007669"/>
    <property type="project" value="TreeGrafter"/>
</dbReference>
<sequence>MTRRVALFIIIFNWGFGAFVAAIPMFWNNWSNAYECEFDEVLPPWYMAGMITPSFAVIWILMLMVYWRIVKEASKQASQLKHPRRSSNSHLVHPDWKSLQVVILIMGCFSLCWLPYLIVACAQLFEVSNKSSLLYKTALSLAMANSAFNPIIYSWKNSNFRRAFVQMLHCKSPNCYQKSSLDCDNKSLTCEKRSSMSNTMMPTTKYEQSKERFGAFLFNQLRFQTVYTVTDNMPKI</sequence>
<dbReference type="InterPro" id="IPR017452">
    <property type="entry name" value="GPCR_Rhodpsn_7TM"/>
</dbReference>
<evidence type="ECO:0000256" key="3">
    <source>
        <dbReference type="ARBA" id="ARBA00022475"/>
    </source>
</evidence>
<dbReference type="Gene3D" id="1.20.1070.10">
    <property type="entry name" value="Rhodopsin 7-helix transmembrane proteins"/>
    <property type="match status" value="1"/>
</dbReference>
<dbReference type="PANTHER" id="PTHR24247:SF202">
    <property type="entry name" value="5-HYDROXYTRYPTAMINE RECEPTOR 1"/>
    <property type="match status" value="1"/>
</dbReference>
<dbReference type="GO" id="GO:0030425">
    <property type="term" value="C:dendrite"/>
    <property type="evidence" value="ECO:0007669"/>
    <property type="project" value="TreeGrafter"/>
</dbReference>
<feature type="transmembrane region" description="Helical" evidence="10">
    <location>
        <begin position="101"/>
        <end position="125"/>
    </location>
</feature>
<proteinExistence type="inferred from homology"/>
<dbReference type="GO" id="GO:0005886">
    <property type="term" value="C:plasma membrane"/>
    <property type="evidence" value="ECO:0007669"/>
    <property type="project" value="UniProtKB-SubCell"/>
</dbReference>
<keyword evidence="9" id="KW-0807">Transducer</keyword>
<keyword evidence="4 10" id="KW-0812">Transmembrane</keyword>
<dbReference type="PRINTS" id="PR00237">
    <property type="entry name" value="GPCRRHODOPSN"/>
</dbReference>
<evidence type="ECO:0000313" key="12">
    <source>
        <dbReference type="EnsemblMetazoa" id="SCAU002242-PA"/>
    </source>
</evidence>
<dbReference type="AlphaFoldDB" id="A0A1I8NUV7"/>
<keyword evidence="8" id="KW-0675">Receptor</keyword>
<reference evidence="12" key="1">
    <citation type="submission" date="2020-05" db="UniProtKB">
        <authorList>
            <consortium name="EnsemblMetazoa"/>
        </authorList>
    </citation>
    <scope>IDENTIFICATION</scope>
    <source>
        <strain evidence="12">USDA</strain>
    </source>
</reference>
<name>A0A1I8NUV7_STOCA</name>
<feature type="transmembrane region" description="Helical" evidence="10">
    <location>
        <begin position="137"/>
        <end position="155"/>
    </location>
</feature>
<dbReference type="PROSITE" id="PS50262">
    <property type="entry name" value="G_PROTEIN_RECEP_F1_2"/>
    <property type="match status" value="1"/>
</dbReference>
<dbReference type="GO" id="GO:0045202">
    <property type="term" value="C:synapse"/>
    <property type="evidence" value="ECO:0007669"/>
    <property type="project" value="GOC"/>
</dbReference>
<evidence type="ECO:0000256" key="2">
    <source>
        <dbReference type="ARBA" id="ARBA00010663"/>
    </source>
</evidence>
<dbReference type="GO" id="GO:0007187">
    <property type="term" value="P:G protein-coupled receptor signaling pathway, coupled to cyclic nucleotide second messenger"/>
    <property type="evidence" value="ECO:0007669"/>
    <property type="project" value="TreeGrafter"/>
</dbReference>
<protein>
    <recommendedName>
        <fullName evidence="11">G-protein coupled receptors family 1 profile domain-containing protein</fullName>
    </recommendedName>
</protein>
<keyword evidence="3" id="KW-1003">Cell membrane</keyword>
<evidence type="ECO:0000259" key="11">
    <source>
        <dbReference type="PROSITE" id="PS50262"/>
    </source>
</evidence>
<feature type="transmembrane region" description="Helical" evidence="10">
    <location>
        <begin position="7"/>
        <end position="27"/>
    </location>
</feature>
<dbReference type="PANTHER" id="PTHR24247">
    <property type="entry name" value="5-HYDROXYTRYPTAMINE RECEPTOR"/>
    <property type="match status" value="1"/>
</dbReference>
<dbReference type="GO" id="GO:0007268">
    <property type="term" value="P:chemical synaptic transmission"/>
    <property type="evidence" value="ECO:0007669"/>
    <property type="project" value="TreeGrafter"/>
</dbReference>
<evidence type="ECO:0000256" key="7">
    <source>
        <dbReference type="ARBA" id="ARBA00023136"/>
    </source>
</evidence>
<dbReference type="CDD" id="cd00637">
    <property type="entry name" value="7tm_classA_rhodopsin-like"/>
    <property type="match status" value="1"/>
</dbReference>
<evidence type="ECO:0000256" key="9">
    <source>
        <dbReference type="ARBA" id="ARBA00023224"/>
    </source>
</evidence>